<evidence type="ECO:0000256" key="2">
    <source>
        <dbReference type="ARBA" id="ARBA00025711"/>
    </source>
</evidence>
<evidence type="ECO:0000313" key="10">
    <source>
        <dbReference type="Proteomes" id="UP000054321"/>
    </source>
</evidence>
<comment type="catalytic activity">
    <reaction evidence="6">
        <text>3-methylbut-2-enoyl-CoA + hydrogencarbonate + ATP = 3-methyl-(2E)-glutaconyl-CoA + ADP + phosphate + H(+)</text>
        <dbReference type="Rhea" id="RHEA:13589"/>
        <dbReference type="ChEBI" id="CHEBI:15378"/>
        <dbReference type="ChEBI" id="CHEBI:17544"/>
        <dbReference type="ChEBI" id="CHEBI:30616"/>
        <dbReference type="ChEBI" id="CHEBI:43474"/>
        <dbReference type="ChEBI" id="CHEBI:57344"/>
        <dbReference type="ChEBI" id="CHEBI:57346"/>
        <dbReference type="ChEBI" id="CHEBI:456216"/>
        <dbReference type="EC" id="6.4.1.4"/>
    </reaction>
</comment>
<evidence type="ECO:0000259" key="8">
    <source>
        <dbReference type="PROSITE" id="PS50989"/>
    </source>
</evidence>
<accession>A0A0C3I0U8</accession>
<dbReference type="Pfam" id="PF01039">
    <property type="entry name" value="Carboxyl_trans"/>
    <property type="match status" value="1"/>
</dbReference>
<evidence type="ECO:0000256" key="3">
    <source>
        <dbReference type="ARBA" id="ARBA00026116"/>
    </source>
</evidence>
<dbReference type="OrthoDB" id="439921at2759"/>
<dbReference type="InParanoid" id="A0A0C3I0U8"/>
<reference evidence="9 10" key="1">
    <citation type="submission" date="2014-04" db="EMBL/GenBank/DDBJ databases">
        <authorList>
            <consortium name="DOE Joint Genome Institute"/>
            <person name="Kuo A."/>
            <person name="Martino E."/>
            <person name="Perotto S."/>
            <person name="Kohler A."/>
            <person name="Nagy L.G."/>
            <person name="Floudas D."/>
            <person name="Copeland A."/>
            <person name="Barry K.W."/>
            <person name="Cichocki N."/>
            <person name="Veneault-Fourrey C."/>
            <person name="LaButti K."/>
            <person name="Lindquist E.A."/>
            <person name="Lipzen A."/>
            <person name="Lundell T."/>
            <person name="Morin E."/>
            <person name="Murat C."/>
            <person name="Sun H."/>
            <person name="Tunlid A."/>
            <person name="Henrissat B."/>
            <person name="Grigoriev I.V."/>
            <person name="Hibbett D.S."/>
            <person name="Martin F."/>
            <person name="Nordberg H.P."/>
            <person name="Cantor M.N."/>
            <person name="Hua S.X."/>
        </authorList>
    </citation>
    <scope>NUCLEOTIDE SEQUENCE [LARGE SCALE GENOMIC DNA]</scope>
    <source>
        <strain evidence="9 10">Zn</strain>
    </source>
</reference>
<dbReference type="PROSITE" id="PS50989">
    <property type="entry name" value="COA_CT_CTER"/>
    <property type="match status" value="1"/>
</dbReference>
<dbReference type="InterPro" id="IPR029045">
    <property type="entry name" value="ClpP/crotonase-like_dom_sf"/>
</dbReference>
<dbReference type="UniPathway" id="UPA00363">
    <property type="reaction ID" value="UER00861"/>
</dbReference>
<keyword evidence="10" id="KW-1185">Reference proteome</keyword>
<evidence type="ECO:0000256" key="6">
    <source>
        <dbReference type="ARBA" id="ARBA00052347"/>
    </source>
</evidence>
<evidence type="ECO:0000256" key="1">
    <source>
        <dbReference type="ARBA" id="ARBA00006102"/>
    </source>
</evidence>
<evidence type="ECO:0000313" key="9">
    <source>
        <dbReference type="EMBL" id="KIN08067.1"/>
    </source>
</evidence>
<dbReference type="PANTHER" id="PTHR22855:SF13">
    <property type="entry name" value="METHYLCROTONOYL-COA CARBOXYLASE BETA CHAIN, MITOCHONDRIAL"/>
    <property type="match status" value="1"/>
</dbReference>
<comment type="similarity">
    <text evidence="1">Belongs to the AccD/PCCB family.</text>
</comment>
<dbReference type="PANTHER" id="PTHR22855">
    <property type="entry name" value="ACETYL, PROPIONYL, PYRUVATE, AND GLUTACONYL CARBOXYLASE-RELATED"/>
    <property type="match status" value="1"/>
</dbReference>
<dbReference type="PROSITE" id="PS50980">
    <property type="entry name" value="COA_CT_NTER"/>
    <property type="match status" value="1"/>
</dbReference>
<dbReference type="STRING" id="913774.A0A0C3I0U8"/>
<sequence>MSSIRASKGALRLSRRLLSSNSRAPLPSIPLASRSIATHCPQNQASAISVLPTIVDPSSDEYKENARQMGEVISKLEALTKRVHQGGPPKARQKHLERKKMLPRDRVAALIDPGTSFLELSTLAGHDVYPEAEVPAGGIISGIGVVEGVTCMIIANDSTVKGGTYYPITVKKHLRAQEIAEENKLPCVYLVDSGGANLPHQADVFPDRNHFGRIFYNQARMSSKGIPQIAVVMGPCTAGGAYMPAMSDESIIVDGQGHIFLAGPPLVKAATGEEVSAEDLGGGKMHTSVSGVTDYLAVDDAHAIVLARRSVSNLNWPKKRFPPPTAYEEPLHDPEELVGIASTNLRRPLPIHEVIARIVDGSVFSEFKRDYGSSLVTGFAHIYGHKVGIVANNGILFSSSSLKGAHFIELCAQRKIPLIFLQNISGFMVGTDAEREGIAKNGAKLVTAVACADVPKFTVVVGASNGAGNYGMCGRGYSPRFLFMWPNAKIGVMGSEQLTAVMETVGKSVDPELKARIERESEAVYSSARIWDDGVILPSQTRRVLGLSLMAALGGKNEVSETKFGVFRM</sequence>
<dbReference type="GO" id="GO:0005739">
    <property type="term" value="C:mitochondrion"/>
    <property type="evidence" value="ECO:0007669"/>
    <property type="project" value="TreeGrafter"/>
</dbReference>
<dbReference type="FunFam" id="3.90.226.10:FF:000007">
    <property type="entry name" value="Methylcrotonoyl-CoA carboxylase subunit beta"/>
    <property type="match status" value="1"/>
</dbReference>
<dbReference type="InterPro" id="IPR045190">
    <property type="entry name" value="MCCB/AccD1-like"/>
</dbReference>
<proteinExistence type="inferred from homology"/>
<dbReference type="InterPro" id="IPR011762">
    <property type="entry name" value="COA_CT_N"/>
</dbReference>
<dbReference type="EMBL" id="KN832870">
    <property type="protein sequence ID" value="KIN08067.1"/>
    <property type="molecule type" value="Genomic_DNA"/>
</dbReference>
<gene>
    <name evidence="9" type="ORF">OIDMADRAFT_174940</name>
</gene>
<dbReference type="InterPro" id="IPR034733">
    <property type="entry name" value="AcCoA_carboxyl_beta"/>
</dbReference>
<comment type="pathway">
    <text evidence="2">Amino-acid degradation; L-leucine degradation; (S)-3-hydroxy-3-methylglutaryl-CoA from 3-isovaleryl-CoA: step 2/3.</text>
</comment>
<dbReference type="HOGENOM" id="CLU_018822_0_1_1"/>
<organism evidence="9 10">
    <name type="scientific">Oidiodendron maius (strain Zn)</name>
    <dbReference type="NCBI Taxonomy" id="913774"/>
    <lineage>
        <taxon>Eukaryota</taxon>
        <taxon>Fungi</taxon>
        <taxon>Dikarya</taxon>
        <taxon>Ascomycota</taxon>
        <taxon>Pezizomycotina</taxon>
        <taxon>Leotiomycetes</taxon>
        <taxon>Leotiomycetes incertae sedis</taxon>
        <taxon>Myxotrichaceae</taxon>
        <taxon>Oidiodendron</taxon>
    </lineage>
</organism>
<dbReference type="Proteomes" id="UP000054321">
    <property type="component" value="Unassembled WGS sequence"/>
</dbReference>
<dbReference type="FunFam" id="3.90.226.10:FF:000004">
    <property type="entry name" value="Methylcrotonoyl-CoA carboxylase beta chain"/>
    <property type="match status" value="1"/>
</dbReference>
<evidence type="ECO:0000256" key="4">
    <source>
        <dbReference type="ARBA" id="ARBA00031237"/>
    </source>
</evidence>
<dbReference type="GO" id="GO:0004485">
    <property type="term" value="F:methylcrotonoyl-CoA carboxylase activity"/>
    <property type="evidence" value="ECO:0007669"/>
    <property type="project" value="UniProtKB-EC"/>
</dbReference>
<feature type="domain" description="CoA carboxyltransferase C-terminal" evidence="8">
    <location>
        <begin position="333"/>
        <end position="564"/>
    </location>
</feature>
<evidence type="ECO:0000259" key="7">
    <source>
        <dbReference type="PROSITE" id="PS50980"/>
    </source>
</evidence>
<evidence type="ECO:0000256" key="5">
    <source>
        <dbReference type="ARBA" id="ARBA00031404"/>
    </source>
</evidence>
<dbReference type="Gene3D" id="3.90.226.10">
    <property type="entry name" value="2-enoyl-CoA Hydratase, Chain A, domain 1"/>
    <property type="match status" value="2"/>
</dbReference>
<dbReference type="GO" id="GO:0006552">
    <property type="term" value="P:L-leucine catabolic process"/>
    <property type="evidence" value="ECO:0007669"/>
    <property type="project" value="UniProtKB-UniPathway"/>
</dbReference>
<name>A0A0C3I0U8_OIDMZ</name>
<dbReference type="AlphaFoldDB" id="A0A0C3I0U8"/>
<dbReference type="EC" id="6.4.1.4" evidence="3"/>
<protein>
    <recommendedName>
        <fullName evidence="3">methylcrotonoyl-CoA carboxylase</fullName>
        <ecNumber evidence="3">6.4.1.4</ecNumber>
    </recommendedName>
    <alternativeName>
        <fullName evidence="5">3-methylcrotonyl-CoA carboxylase 2</fullName>
    </alternativeName>
    <alternativeName>
        <fullName evidence="4">3-methylcrotonyl-CoA:carbon dioxide ligase subunit beta</fullName>
    </alternativeName>
</protein>
<dbReference type="GO" id="GO:1905202">
    <property type="term" value="C:methylcrotonoyl-CoA carboxylase complex"/>
    <property type="evidence" value="ECO:0007669"/>
    <property type="project" value="TreeGrafter"/>
</dbReference>
<dbReference type="SUPFAM" id="SSF52096">
    <property type="entry name" value="ClpP/crotonase"/>
    <property type="match status" value="2"/>
</dbReference>
<dbReference type="InterPro" id="IPR011763">
    <property type="entry name" value="COA_CT_C"/>
</dbReference>
<reference evidence="10" key="2">
    <citation type="submission" date="2015-01" db="EMBL/GenBank/DDBJ databases">
        <title>Evolutionary Origins and Diversification of the Mycorrhizal Mutualists.</title>
        <authorList>
            <consortium name="DOE Joint Genome Institute"/>
            <consortium name="Mycorrhizal Genomics Consortium"/>
            <person name="Kohler A."/>
            <person name="Kuo A."/>
            <person name="Nagy L.G."/>
            <person name="Floudas D."/>
            <person name="Copeland A."/>
            <person name="Barry K.W."/>
            <person name="Cichocki N."/>
            <person name="Veneault-Fourrey C."/>
            <person name="LaButti K."/>
            <person name="Lindquist E.A."/>
            <person name="Lipzen A."/>
            <person name="Lundell T."/>
            <person name="Morin E."/>
            <person name="Murat C."/>
            <person name="Riley R."/>
            <person name="Ohm R."/>
            <person name="Sun H."/>
            <person name="Tunlid A."/>
            <person name="Henrissat B."/>
            <person name="Grigoriev I.V."/>
            <person name="Hibbett D.S."/>
            <person name="Martin F."/>
        </authorList>
    </citation>
    <scope>NUCLEOTIDE SEQUENCE [LARGE SCALE GENOMIC DNA]</scope>
    <source>
        <strain evidence="10">Zn</strain>
    </source>
</reference>
<feature type="domain" description="CoA carboxyltransferase N-terminal" evidence="7">
    <location>
        <begin position="69"/>
        <end position="326"/>
    </location>
</feature>